<keyword evidence="3" id="KW-0804">Transcription</keyword>
<evidence type="ECO:0000256" key="1">
    <source>
        <dbReference type="ARBA" id="ARBA00023015"/>
    </source>
</evidence>
<keyword evidence="1" id="KW-0805">Transcription regulation</keyword>
<dbReference type="InterPro" id="IPR018490">
    <property type="entry name" value="cNMP-bd_dom_sf"/>
</dbReference>
<dbReference type="EMBL" id="AP014548">
    <property type="protein sequence ID" value="BAO55059.1"/>
    <property type="molecule type" value="Genomic_DNA"/>
</dbReference>
<dbReference type="AlphaFoldDB" id="W8VPH9"/>
<dbReference type="STRING" id="1454201.NMS_1050"/>
<dbReference type="SUPFAM" id="SSF51206">
    <property type="entry name" value="cAMP-binding domain-like"/>
    <property type="match status" value="1"/>
</dbReference>
<sequence>MHQNQNMIDLLKQSYGSQFEPDLLKEIEKASNYIEVPENHDLIRPGQYIKSMPLLLSGSIKIMRPDADGDELLLYYLEKGDTCAMTMTCCLGNTKSEIHAVTETPTRLLMIPIIKMEEWSSTFKTWRNFVFNSYHERMMELLESIDNIAFNNMDERLANYLNEKIKIQNSKHLYTTHKQIADDLHTSRVVVSRLLKKMENNELIKLHRSFIEVL</sequence>
<keyword evidence="6" id="KW-1185">Reference proteome</keyword>
<proteinExistence type="predicted"/>
<dbReference type="HOGENOM" id="CLU_075053_7_0_10"/>
<keyword evidence="2" id="KW-0238">DNA-binding</keyword>
<dbReference type="Gene3D" id="1.10.10.10">
    <property type="entry name" value="Winged helix-like DNA-binding domain superfamily/Winged helix DNA-binding domain"/>
    <property type="match status" value="1"/>
</dbReference>
<protein>
    <submittedName>
        <fullName evidence="5">Transcriptional regulator, Crp/Fnr family</fullName>
    </submittedName>
</protein>
<dbReference type="GO" id="GO:0003700">
    <property type="term" value="F:DNA-binding transcription factor activity"/>
    <property type="evidence" value="ECO:0007669"/>
    <property type="project" value="TreeGrafter"/>
</dbReference>
<dbReference type="InterPro" id="IPR012318">
    <property type="entry name" value="HTH_CRP"/>
</dbReference>
<dbReference type="InterPro" id="IPR050397">
    <property type="entry name" value="Env_Response_Regulators"/>
</dbReference>
<evidence type="ECO:0000313" key="6">
    <source>
        <dbReference type="Proteomes" id="UP000031760"/>
    </source>
</evidence>
<dbReference type="Pfam" id="PF13545">
    <property type="entry name" value="HTH_Crp_2"/>
    <property type="match status" value="1"/>
</dbReference>
<organism evidence="5 6">
    <name type="scientific">Nonlabens marinus S1-08</name>
    <dbReference type="NCBI Taxonomy" id="1454201"/>
    <lineage>
        <taxon>Bacteria</taxon>
        <taxon>Pseudomonadati</taxon>
        <taxon>Bacteroidota</taxon>
        <taxon>Flavobacteriia</taxon>
        <taxon>Flavobacteriales</taxon>
        <taxon>Flavobacteriaceae</taxon>
        <taxon>Nonlabens</taxon>
    </lineage>
</organism>
<feature type="domain" description="HTH crp-type" evidence="4">
    <location>
        <begin position="151"/>
        <end position="214"/>
    </location>
</feature>
<dbReference type="InterPro" id="IPR000595">
    <property type="entry name" value="cNMP-bd_dom"/>
</dbReference>
<dbReference type="PANTHER" id="PTHR24567:SF26">
    <property type="entry name" value="REGULATORY PROTEIN YEIL"/>
    <property type="match status" value="1"/>
</dbReference>
<evidence type="ECO:0000256" key="3">
    <source>
        <dbReference type="ARBA" id="ARBA00023163"/>
    </source>
</evidence>
<dbReference type="Proteomes" id="UP000031760">
    <property type="component" value="Chromosome"/>
</dbReference>
<dbReference type="InterPro" id="IPR014710">
    <property type="entry name" value="RmlC-like_jellyroll"/>
</dbReference>
<dbReference type="Pfam" id="PF00027">
    <property type="entry name" value="cNMP_binding"/>
    <property type="match status" value="1"/>
</dbReference>
<evidence type="ECO:0000313" key="5">
    <source>
        <dbReference type="EMBL" id="BAO55059.1"/>
    </source>
</evidence>
<dbReference type="InterPro" id="IPR036388">
    <property type="entry name" value="WH-like_DNA-bd_sf"/>
</dbReference>
<dbReference type="PANTHER" id="PTHR24567">
    <property type="entry name" value="CRP FAMILY TRANSCRIPTIONAL REGULATORY PROTEIN"/>
    <property type="match status" value="1"/>
</dbReference>
<gene>
    <name evidence="5" type="ORF">NMS_1050</name>
</gene>
<dbReference type="GO" id="GO:0003677">
    <property type="term" value="F:DNA binding"/>
    <property type="evidence" value="ECO:0007669"/>
    <property type="project" value="UniProtKB-KW"/>
</dbReference>
<dbReference type="KEGG" id="nmf:NMS_1050"/>
<reference evidence="5 6" key="1">
    <citation type="journal article" date="2014" name="Proc. Natl. Acad. Sci. U.S.A.">
        <title>Functional characterization of flavobacteria rhodopsins reveals a unique class of light-driven chloride pump in bacteria.</title>
        <authorList>
            <person name="Yoshizawa S."/>
            <person name="Kumagai Y."/>
            <person name="Kim H."/>
            <person name="Ogura Y."/>
            <person name="Hayashi T."/>
            <person name="Iwasaki W."/>
            <person name="DeLong E.F."/>
            <person name="Kogure K."/>
        </authorList>
    </citation>
    <scope>NUCLEOTIDE SEQUENCE [LARGE SCALE GENOMIC DNA]</scope>
    <source>
        <strain evidence="5 6">S1-08</strain>
    </source>
</reference>
<dbReference type="CDD" id="cd00038">
    <property type="entry name" value="CAP_ED"/>
    <property type="match status" value="1"/>
</dbReference>
<name>W8VPH9_9FLAO</name>
<accession>W8VPH9</accession>
<dbReference type="PROSITE" id="PS51063">
    <property type="entry name" value="HTH_CRP_2"/>
    <property type="match status" value="1"/>
</dbReference>
<dbReference type="SUPFAM" id="SSF46785">
    <property type="entry name" value="Winged helix' DNA-binding domain"/>
    <property type="match status" value="1"/>
</dbReference>
<dbReference type="GO" id="GO:0005829">
    <property type="term" value="C:cytosol"/>
    <property type="evidence" value="ECO:0007669"/>
    <property type="project" value="TreeGrafter"/>
</dbReference>
<dbReference type="InterPro" id="IPR036390">
    <property type="entry name" value="WH_DNA-bd_sf"/>
</dbReference>
<evidence type="ECO:0000256" key="2">
    <source>
        <dbReference type="ARBA" id="ARBA00023125"/>
    </source>
</evidence>
<dbReference type="Gene3D" id="2.60.120.10">
    <property type="entry name" value="Jelly Rolls"/>
    <property type="match status" value="1"/>
</dbReference>
<evidence type="ECO:0000259" key="4">
    <source>
        <dbReference type="PROSITE" id="PS51063"/>
    </source>
</evidence>